<protein>
    <submittedName>
        <fullName evidence="1">Carbohydrate binding protein with CBM6 domain</fullName>
    </submittedName>
</protein>
<organism evidence="1 2">
    <name type="scientific">Natronoflexus pectinivorans</name>
    <dbReference type="NCBI Taxonomy" id="682526"/>
    <lineage>
        <taxon>Bacteria</taxon>
        <taxon>Pseudomonadati</taxon>
        <taxon>Bacteroidota</taxon>
        <taxon>Bacteroidia</taxon>
        <taxon>Marinilabiliales</taxon>
        <taxon>Marinilabiliaceae</taxon>
        <taxon>Natronoflexus</taxon>
    </lineage>
</organism>
<dbReference type="AlphaFoldDB" id="A0A4R2GNS0"/>
<dbReference type="Gene3D" id="2.60.120.260">
    <property type="entry name" value="Galactose-binding domain-like"/>
    <property type="match status" value="1"/>
</dbReference>
<name>A0A4R2GNS0_9BACT</name>
<evidence type="ECO:0000313" key="1">
    <source>
        <dbReference type="EMBL" id="TCO10648.1"/>
    </source>
</evidence>
<dbReference type="EMBL" id="SLWK01000001">
    <property type="protein sequence ID" value="TCO10648.1"/>
    <property type="molecule type" value="Genomic_DNA"/>
</dbReference>
<dbReference type="Proteomes" id="UP000295221">
    <property type="component" value="Unassembled WGS sequence"/>
</dbReference>
<keyword evidence="2" id="KW-1185">Reference proteome</keyword>
<sequence length="32" mass="3777">MLLLKISGIHDICFVFKGGEGNLFNFDWMRFQ</sequence>
<reference evidence="1 2" key="1">
    <citation type="submission" date="2019-03" db="EMBL/GenBank/DDBJ databases">
        <title>Genomic Encyclopedia of Type Strains, Phase IV (KMG-IV): sequencing the most valuable type-strain genomes for metagenomic binning, comparative biology and taxonomic classification.</title>
        <authorList>
            <person name="Goeker M."/>
        </authorList>
    </citation>
    <scope>NUCLEOTIDE SEQUENCE [LARGE SCALE GENOMIC DNA]</scope>
    <source>
        <strain evidence="1 2">DSM 24179</strain>
    </source>
</reference>
<proteinExistence type="predicted"/>
<gene>
    <name evidence="1" type="ORF">EV194_101279</name>
</gene>
<comment type="caution">
    <text evidence="1">The sequence shown here is derived from an EMBL/GenBank/DDBJ whole genome shotgun (WGS) entry which is preliminary data.</text>
</comment>
<accession>A0A4R2GNS0</accession>
<dbReference type="CDD" id="cd04084">
    <property type="entry name" value="CBM6_xylanase-like"/>
    <property type="match status" value="1"/>
</dbReference>
<evidence type="ECO:0000313" key="2">
    <source>
        <dbReference type="Proteomes" id="UP000295221"/>
    </source>
</evidence>